<dbReference type="KEGG" id="hsu:HLASF_0134"/>
<accession>A0A0F7PBF1</accession>
<dbReference type="STRING" id="1604004.HLASA_0134"/>
<reference evidence="4" key="2">
    <citation type="submission" date="2015-05" db="EMBL/GenBank/DDBJ databases">
        <title>Complete genome sequence of Halanaeroarchaeum sulfurireducens type strain M27-SA2, a sulfate-reducer haloarchaeon from marine anoxic lake Medee.</title>
        <authorList>
            <person name="Messina E."/>
            <person name="Kublanov I.V."/>
            <person name="Toshchakov S."/>
            <person name="Arcadi E."/>
            <person name="La Spada G."/>
            <person name="La Cono V."/>
            <person name="Yakimov M.M."/>
        </authorList>
    </citation>
    <scope>NUCLEOTIDE SEQUENCE [LARGE SCALE GENOMIC DNA]</scope>
    <source>
        <strain evidence="4">M27-SA2</strain>
    </source>
</reference>
<feature type="coiled-coil region" evidence="1">
    <location>
        <begin position="100"/>
        <end position="179"/>
    </location>
</feature>
<evidence type="ECO:0000313" key="5">
    <source>
        <dbReference type="Proteomes" id="UP000069906"/>
    </source>
</evidence>
<evidence type="ECO:0000313" key="4">
    <source>
        <dbReference type="Proteomes" id="UP000060390"/>
    </source>
</evidence>
<dbReference type="EMBL" id="CP008874">
    <property type="protein sequence ID" value="AKH96648.1"/>
    <property type="molecule type" value="Genomic_DNA"/>
</dbReference>
<dbReference type="HOGENOM" id="CLU_083232_0_1_2"/>
<gene>
    <name evidence="3" type="ORF">HLASA_0134</name>
    <name evidence="2" type="ORF">HLASF_0134</name>
</gene>
<dbReference type="Pfam" id="PF25254">
    <property type="entry name" value="DUF7856"/>
    <property type="match status" value="1"/>
</dbReference>
<dbReference type="Proteomes" id="UP000060390">
    <property type="component" value="Chromosome"/>
</dbReference>
<dbReference type="GeneID" id="26009507"/>
<evidence type="ECO:0000313" key="2">
    <source>
        <dbReference type="EMBL" id="AKH96648.1"/>
    </source>
</evidence>
<proteinExistence type="predicted"/>
<organism evidence="2 5">
    <name type="scientific">Halanaeroarchaeum sulfurireducens</name>
    <dbReference type="NCBI Taxonomy" id="1604004"/>
    <lineage>
        <taxon>Archaea</taxon>
        <taxon>Methanobacteriati</taxon>
        <taxon>Methanobacteriota</taxon>
        <taxon>Stenosarchaea group</taxon>
        <taxon>Halobacteria</taxon>
        <taxon>Halobacteriales</taxon>
        <taxon>Halobacteriaceae</taxon>
        <taxon>Halanaeroarchaeum</taxon>
    </lineage>
</organism>
<dbReference type="InterPro" id="IPR057178">
    <property type="entry name" value="DUF7856"/>
</dbReference>
<dbReference type="KEGG" id="hsf:HLASA_0134"/>
<dbReference type="OrthoDB" id="272011at2157"/>
<reference evidence="3 4" key="3">
    <citation type="journal article" date="2016" name="Stand. Genomic Sci.">
        <title>Complete genome sequence of 'Halanaeroarchaeum sulfurireducens' M27-SA2, a sulfur-reducing and acetate-oxidizing haloarchaeon from the deep-sea hypersaline anoxic lake Medee.</title>
        <authorList>
            <person name="Messina E."/>
            <person name="Sorokin D.Y."/>
            <person name="Kublanov I.V."/>
            <person name="Toshchakov S."/>
            <person name="Lopatina A."/>
            <person name="Arcadi E."/>
            <person name="Smedile F."/>
            <person name="La Spada G."/>
            <person name="La Cono V."/>
            <person name="Yakimov M.M."/>
        </authorList>
    </citation>
    <scope>NUCLEOTIDE SEQUENCE [LARGE SCALE GENOMIC DNA]</scope>
    <source>
        <strain evidence="3 4">M27-SA2</strain>
    </source>
</reference>
<sequence>MKVALNGTVRQGQAVDLRDAPLEAARIVAAIRDPDGPLVSCPPPGPVHSFVGHVESGMHLSLRAALAAAARSRAIRSEYDDAIDELDRRIEAIAVEQVDLASARRRAASAGADVAALRERVARLRGRLEADREAGRESGESEAELRDAIAALSEAETDRLAAEQALVAAERDARAARDARDRRLSLVDDRDNLARQARSALANREYPRFRRALASLPVEGRAGDGPGEFDGAPAAAALAVARIARLHAPVVLADGPFSSPVVARAALHAPVVLV</sequence>
<keyword evidence="5" id="KW-1185">Reference proteome</keyword>
<evidence type="ECO:0000313" key="3">
    <source>
        <dbReference type="EMBL" id="ALG81050.1"/>
    </source>
</evidence>
<name>A0A0F7PBF1_9EURY</name>
<dbReference type="Proteomes" id="UP000069906">
    <property type="component" value="Chromosome"/>
</dbReference>
<reference evidence="2 5" key="1">
    <citation type="journal article" date="2015" name="ISME J.">
        <title>Elemental sulfur and acetate can support life of a novel strictly anaerobic haloarchaeon.</title>
        <authorList>
            <person name="Sorokin D.Y."/>
            <person name="Kublanov I.V."/>
            <person name="Gavrilov S.N."/>
            <person name="Rojo D."/>
            <person name="Roman P."/>
            <person name="Golyshin P.N."/>
            <person name="Slepak V.Z."/>
            <person name="Smedile F."/>
            <person name="Ferrer M."/>
            <person name="Messina E."/>
            <person name="La Cono V."/>
            <person name="Yakimov M.M."/>
        </authorList>
    </citation>
    <scope>NUCLEOTIDE SEQUENCE [LARGE SCALE GENOMIC DNA]</scope>
    <source>
        <strain evidence="2 5">HSR2</strain>
    </source>
</reference>
<dbReference type="RefSeq" id="WP_050047495.1">
    <property type="nucleotide sequence ID" value="NZ_CP008874.1"/>
</dbReference>
<protein>
    <submittedName>
        <fullName evidence="2">Uncharacterized protein</fullName>
    </submittedName>
</protein>
<dbReference type="AlphaFoldDB" id="A0A0F7PBF1"/>
<evidence type="ECO:0000256" key="1">
    <source>
        <dbReference type="SAM" id="Coils"/>
    </source>
</evidence>
<dbReference type="EMBL" id="CP011564">
    <property type="protein sequence ID" value="ALG81050.1"/>
    <property type="molecule type" value="Genomic_DNA"/>
</dbReference>
<keyword evidence="1" id="KW-0175">Coiled coil</keyword>